<dbReference type="GeneID" id="36404614"/>
<keyword evidence="3" id="KW-1185">Reference proteome</keyword>
<reference evidence="3" key="1">
    <citation type="submission" date="2014-09" db="EMBL/GenBank/DDBJ databases">
        <authorList>
            <person name="Sharma Rahul"/>
            <person name="Thines Marco"/>
        </authorList>
    </citation>
    <scope>NUCLEOTIDE SEQUENCE [LARGE SCALE GENOMIC DNA]</scope>
</reference>
<evidence type="ECO:0000313" key="2">
    <source>
        <dbReference type="EMBL" id="CEG35438.1"/>
    </source>
</evidence>
<accession>A0A0P1A4J0</accession>
<sequence>MGVATPELSLLSNLQRSHKEVDVRVENHLRFEFAKPKAQRRLPAYCRPATHGIINHAPAISVVSHTGESTTTAAQGHNLSLAHGPSAYWATAEKREAYDDAERHDLSDHKRPRRLGSLAERAPKIPQLFWRLGISATSEDIGFDPVDDVDPLGVPRDSGRHHSHREESAADDDDLVDRRPVTRDAFQALEDKVRRHRHSAEHFAEVANRWVGDLESLKRFLH</sequence>
<dbReference type="EMBL" id="CCYD01000041">
    <property type="protein sequence ID" value="CEG35438.1"/>
    <property type="molecule type" value="Genomic_DNA"/>
</dbReference>
<feature type="region of interest" description="Disordered" evidence="1">
    <location>
        <begin position="144"/>
        <end position="176"/>
    </location>
</feature>
<dbReference type="Proteomes" id="UP000054928">
    <property type="component" value="Unassembled WGS sequence"/>
</dbReference>
<proteinExistence type="predicted"/>
<dbReference type="AlphaFoldDB" id="A0A0P1A4J0"/>
<dbReference type="RefSeq" id="XP_024571807.1">
    <property type="nucleotide sequence ID" value="XM_024724181.1"/>
</dbReference>
<protein>
    <submittedName>
        <fullName evidence="2">Uncharacterized protein</fullName>
    </submittedName>
</protein>
<evidence type="ECO:0000313" key="3">
    <source>
        <dbReference type="Proteomes" id="UP000054928"/>
    </source>
</evidence>
<feature type="compositionally biased region" description="Basic and acidic residues" evidence="1">
    <location>
        <begin position="157"/>
        <end position="168"/>
    </location>
</feature>
<evidence type="ECO:0000256" key="1">
    <source>
        <dbReference type="SAM" id="MobiDB-lite"/>
    </source>
</evidence>
<dbReference type="OMA" id="PSAYWAT"/>
<organism evidence="2 3">
    <name type="scientific">Plasmopara halstedii</name>
    <name type="common">Downy mildew of sunflower</name>
    <dbReference type="NCBI Taxonomy" id="4781"/>
    <lineage>
        <taxon>Eukaryota</taxon>
        <taxon>Sar</taxon>
        <taxon>Stramenopiles</taxon>
        <taxon>Oomycota</taxon>
        <taxon>Peronosporomycetes</taxon>
        <taxon>Peronosporales</taxon>
        <taxon>Peronosporaceae</taxon>
        <taxon>Plasmopara</taxon>
    </lineage>
</organism>
<name>A0A0P1A4J0_PLAHL</name>